<feature type="compositionally biased region" description="Polar residues" evidence="2">
    <location>
        <begin position="12"/>
        <end position="29"/>
    </location>
</feature>
<evidence type="ECO:0000256" key="2">
    <source>
        <dbReference type="SAM" id="MobiDB-lite"/>
    </source>
</evidence>
<proteinExistence type="predicted"/>
<feature type="region of interest" description="Disordered" evidence="2">
    <location>
        <begin position="1"/>
        <end position="33"/>
    </location>
</feature>
<reference evidence="3" key="1">
    <citation type="journal article" date="2020" name="New Phytol.">
        <title>Comparative genomics reveals dynamic genome evolution in host specialist ectomycorrhizal fungi.</title>
        <authorList>
            <person name="Lofgren L.A."/>
            <person name="Nguyen N.H."/>
            <person name="Vilgalys R."/>
            <person name="Ruytinx J."/>
            <person name="Liao H.L."/>
            <person name="Branco S."/>
            <person name="Kuo A."/>
            <person name="LaButti K."/>
            <person name="Lipzen A."/>
            <person name="Andreopoulos W."/>
            <person name="Pangilinan J."/>
            <person name="Riley R."/>
            <person name="Hundley H."/>
            <person name="Na H."/>
            <person name="Barry K."/>
            <person name="Grigoriev I.V."/>
            <person name="Stajich J.E."/>
            <person name="Kennedy P.G."/>
        </authorList>
    </citation>
    <scope>NUCLEOTIDE SEQUENCE</scope>
    <source>
        <strain evidence="3">FC203</strain>
    </source>
</reference>
<comment type="caution">
    <text evidence="3">The sequence shown here is derived from an EMBL/GenBank/DDBJ whole genome shotgun (WGS) entry which is preliminary data.</text>
</comment>
<accession>A0AAD4DUG1</accession>
<name>A0AAD4DUG1_9AGAM</name>
<dbReference type="EMBL" id="JABBWK010000087">
    <property type="protein sequence ID" value="KAG1893977.1"/>
    <property type="molecule type" value="Genomic_DNA"/>
</dbReference>
<dbReference type="Proteomes" id="UP001195769">
    <property type="component" value="Unassembled WGS sequence"/>
</dbReference>
<keyword evidence="1" id="KW-0175">Coiled coil</keyword>
<evidence type="ECO:0000256" key="1">
    <source>
        <dbReference type="SAM" id="Coils"/>
    </source>
</evidence>
<dbReference type="GeneID" id="64671885"/>
<dbReference type="RefSeq" id="XP_041219553.1">
    <property type="nucleotide sequence ID" value="XM_041377587.1"/>
</dbReference>
<sequence>MEHMEHQEDEGSTAQLNSEGQQGEPSQEFTAAAAASLQARQRRRIAQLEEKLEVLEAGRALKERQSNQYMAQGRAIRRVVSLFDNVEDLVTENDRRYELTGGDEEVNVDQDRLQVGYVTLTNTLPWFHKKAVEMEYDEYVHMIKMLRQGADGARGCSAQQKLTGTTQYRTDGHIVTDLSFPAFLYDKYTANPDDLEEGLFKGKILLQAYKAVFTSPSSAKVIEGDGDGADVIQNNRLAKKSAAGVKVKKHVAQIIKMRKVTPRSIAYISCQVRFTLSSVTSWRSVDGDFDYVQFWRTIVDFFERAPGREAHRRVDRLLEWWTRKVFGRNYRDDISTAAKENITELQMRPRTFDELDPSTHPNSTILAPVCGYAYVRSMSWIHTKLQMHPRTFDELDPSTHLNSTILAPVRGYAYVRSMSWIHTELQMHPRTFDELDPSTHPNSTILAPVRGYAYDLQQDHDGLCFLWSRANYGAERNGLWDEHWEAVKWNA</sequence>
<dbReference type="Pfam" id="PF20414">
    <property type="entry name" value="DUF6698"/>
    <property type="match status" value="1"/>
</dbReference>
<gene>
    <name evidence="3" type="ORF">F5891DRAFT_985423</name>
</gene>
<protein>
    <submittedName>
        <fullName evidence="3">Uncharacterized protein</fullName>
    </submittedName>
</protein>
<dbReference type="InterPro" id="IPR046521">
    <property type="entry name" value="DUF6698"/>
</dbReference>
<keyword evidence="4" id="KW-1185">Reference proteome</keyword>
<feature type="coiled-coil region" evidence="1">
    <location>
        <begin position="38"/>
        <end position="65"/>
    </location>
</feature>
<dbReference type="AlphaFoldDB" id="A0AAD4DUG1"/>
<evidence type="ECO:0000313" key="3">
    <source>
        <dbReference type="EMBL" id="KAG1893977.1"/>
    </source>
</evidence>
<organism evidence="3 4">
    <name type="scientific">Suillus fuscotomentosus</name>
    <dbReference type="NCBI Taxonomy" id="1912939"/>
    <lineage>
        <taxon>Eukaryota</taxon>
        <taxon>Fungi</taxon>
        <taxon>Dikarya</taxon>
        <taxon>Basidiomycota</taxon>
        <taxon>Agaricomycotina</taxon>
        <taxon>Agaricomycetes</taxon>
        <taxon>Agaricomycetidae</taxon>
        <taxon>Boletales</taxon>
        <taxon>Suillineae</taxon>
        <taxon>Suillaceae</taxon>
        <taxon>Suillus</taxon>
    </lineage>
</organism>
<evidence type="ECO:0000313" key="4">
    <source>
        <dbReference type="Proteomes" id="UP001195769"/>
    </source>
</evidence>